<feature type="region of interest" description="Disordered" evidence="1">
    <location>
        <begin position="60"/>
        <end position="105"/>
    </location>
</feature>
<proteinExistence type="predicted"/>
<gene>
    <name evidence="2" type="ORF">ABXS70_29195</name>
</gene>
<dbReference type="AlphaFoldDB" id="A0AAU8NB43"/>
<protein>
    <submittedName>
        <fullName evidence="2">Uncharacterized protein</fullName>
    </submittedName>
</protein>
<sequence>MKPYMKVSLAALAIGVGVWVGAVYNDTAIGAGTSQPGTADDPVVTKSYVDQQIQQALGGKLPAAGSNAGSNTNSGTGNAGTSTGNGSAGTGSTGGSSTDPGLPPLVSGAADAVEIVMVKPGQQLLGKSGAEFIVRSGKAVIVSEGKNGVADLTDGVDLTNGQAAPTNHLLSFPKDGRGITVLEGNRYSLTVMVRGGYTLK</sequence>
<evidence type="ECO:0000256" key="1">
    <source>
        <dbReference type="SAM" id="MobiDB-lite"/>
    </source>
</evidence>
<name>A0AAU8NB43_9BACL</name>
<dbReference type="RefSeq" id="WP_366292940.1">
    <property type="nucleotide sequence ID" value="NZ_CP159992.1"/>
</dbReference>
<organism evidence="2">
    <name type="scientific">Paenibacillus sp. AN1007</name>
    <dbReference type="NCBI Taxonomy" id="3151385"/>
    <lineage>
        <taxon>Bacteria</taxon>
        <taxon>Bacillati</taxon>
        <taxon>Bacillota</taxon>
        <taxon>Bacilli</taxon>
        <taxon>Bacillales</taxon>
        <taxon>Paenibacillaceae</taxon>
        <taxon>Paenibacillus</taxon>
    </lineage>
</organism>
<dbReference type="EMBL" id="CP159992">
    <property type="protein sequence ID" value="XCP95115.1"/>
    <property type="molecule type" value="Genomic_DNA"/>
</dbReference>
<feature type="compositionally biased region" description="Low complexity" evidence="1">
    <location>
        <begin position="63"/>
        <end position="85"/>
    </location>
</feature>
<evidence type="ECO:0000313" key="2">
    <source>
        <dbReference type="EMBL" id="XCP95115.1"/>
    </source>
</evidence>
<reference evidence="2" key="1">
    <citation type="submission" date="2024-05" db="EMBL/GenBank/DDBJ databases">
        <title>Draft genome assemblies of 36 bacteria isolated from hibernating arctic ground squirrels.</title>
        <authorList>
            <person name="McKee H."/>
            <person name="Mullen L."/>
            <person name="Drown D.M."/>
            <person name="Duddleston K.N."/>
        </authorList>
    </citation>
    <scope>NUCLEOTIDE SEQUENCE</scope>
    <source>
        <strain evidence="2">AN1007</strain>
    </source>
</reference>
<accession>A0AAU8NB43</accession>